<feature type="signal peptide" evidence="8">
    <location>
        <begin position="1"/>
        <end position="26"/>
    </location>
</feature>
<dbReference type="EMBL" id="MPIN01000007">
    <property type="protein sequence ID" value="OJH37692.1"/>
    <property type="molecule type" value="Genomic_DNA"/>
</dbReference>
<evidence type="ECO:0000256" key="5">
    <source>
        <dbReference type="ARBA" id="ARBA00023136"/>
    </source>
</evidence>
<dbReference type="GO" id="GO:0044718">
    <property type="term" value="P:siderophore transmembrane transport"/>
    <property type="evidence" value="ECO:0007669"/>
    <property type="project" value="TreeGrafter"/>
</dbReference>
<dbReference type="GO" id="GO:0009279">
    <property type="term" value="C:cell outer membrane"/>
    <property type="evidence" value="ECO:0007669"/>
    <property type="project" value="UniProtKB-SubCell"/>
</dbReference>
<accession>A0A1L9B616</accession>
<keyword evidence="5 7" id="KW-0472">Membrane</keyword>
<dbReference type="SUPFAM" id="SSF56935">
    <property type="entry name" value="Porins"/>
    <property type="match status" value="1"/>
</dbReference>
<evidence type="ECO:0000256" key="8">
    <source>
        <dbReference type="SAM" id="SignalP"/>
    </source>
</evidence>
<dbReference type="AlphaFoldDB" id="A0A1L9B616"/>
<proteinExistence type="inferred from homology"/>
<evidence type="ECO:0000256" key="6">
    <source>
        <dbReference type="ARBA" id="ARBA00023237"/>
    </source>
</evidence>
<evidence type="ECO:0000313" key="10">
    <source>
        <dbReference type="EMBL" id="OJH37692.1"/>
    </source>
</evidence>
<dbReference type="InterPro" id="IPR036942">
    <property type="entry name" value="Beta-barrel_TonB_sf"/>
</dbReference>
<protein>
    <submittedName>
        <fullName evidence="10">TonB-dependent receptor</fullName>
    </submittedName>
</protein>
<keyword evidence="10" id="KW-0675">Receptor</keyword>
<keyword evidence="6 7" id="KW-0998">Cell outer membrane</keyword>
<evidence type="ECO:0000256" key="3">
    <source>
        <dbReference type="ARBA" id="ARBA00022452"/>
    </source>
</evidence>
<evidence type="ECO:0000256" key="4">
    <source>
        <dbReference type="ARBA" id="ARBA00022692"/>
    </source>
</evidence>
<sequence length="1066" mass="114716">MQIRRMLRATGAVVVAGMTYGTAAYADSVIIGSVVNADNKKPVADVVVTATSPNLQGEQVVVTDAQGQYRIPQLPPGVYTLRFDKESFRPFSRSEVQLRLDRTIRVNVELLPEGFTEEIVLTGTPPTIDVGSTNTGVNVDQDFIKRIAVNRPGGKGGGARSFESLAELAPGAQSDSYGVSINGTTSPENGYVVDGLSTNDPAFGVNASPLSVEFVQDVNIITGGYMPEYGRSTGGVINAVTKSGSNEFHGSVYGTVTPGFAEGSRATVRQAASVIAGQNALNFLGDVGATLGGPILKDKLWFFAGVAPSYSSYTHTRTLNRILIERDANGAPVLDAKDKPIALTDEFGFARTETIPNSASQYGVQAQSIQYLGKLTYLLNQDHNISVSIAGTPSSSGGRGVFAIDPQSGLLPDRYDAKPGSLAYANLQELTSTTSAALKYAGAFNDKNILVDANLGWFHQTSASLPADGSRPGDTTGAAGLARVWYRQPRSLAFYEPEIPNIAALCDDGQVGAANGTVACPASNSSSDYFSGGPGLITDALLDRVQGNAKVTYLLKALGSHVFKAGIDIERINYNNVRAYTGGVYLREGTTNTLWQDYRRYGFLSGPDASTAQPTQNANSASTTAGGFIQDSWTIANRVTLNVGVRYDTQWLYGNGGQDLAFVLGNQISPRLGVIVDPMANGRMKVYANFARYYEQVPINLLDRAFPTEQRYVAYHNPGAGKCDAANLDTPDGQRACLAASNLSQINSYGDLNPSFYYLGGKADATPVDPQIQPQSSDELLFGAEYELLANTRVGATYTHRSMNSVIEDMSRDGGNTYFLGNPGSGFAKEFPRATRDYDAVSVFLTRNFTDGWLAQASYTWSRLYGNYAGLYRPENDQLDPNINSDFDLRELLANRTGLLPFDRTHSVKLFGAKEFNFTNNLTGSLGLSYRGNSGTPISYLGGHPTYGVSEAFILPRGTAGRTPWVHNIDGNIGINYRVTRSNVLSLSLDVFNIFNFQQYTSVDQIYANADVLPIASGKANGELTPDQVELAEGGILPADKVNKNFKQPTIYQAPRQIRLGLKYTF</sequence>
<dbReference type="Proteomes" id="UP000182229">
    <property type="component" value="Unassembled WGS sequence"/>
</dbReference>
<dbReference type="Gene3D" id="2.40.170.20">
    <property type="entry name" value="TonB-dependent receptor, beta-barrel domain"/>
    <property type="match status" value="1"/>
</dbReference>
<dbReference type="PANTHER" id="PTHR30069">
    <property type="entry name" value="TONB-DEPENDENT OUTER MEMBRANE RECEPTOR"/>
    <property type="match status" value="1"/>
</dbReference>
<dbReference type="InterPro" id="IPR037066">
    <property type="entry name" value="Plug_dom_sf"/>
</dbReference>
<dbReference type="Pfam" id="PF25183">
    <property type="entry name" value="OMP_b-brl_4"/>
    <property type="match status" value="2"/>
</dbReference>
<gene>
    <name evidence="10" type="ORF">BON30_26230</name>
</gene>
<dbReference type="STRING" id="83449.BON30_26230"/>
<dbReference type="InterPro" id="IPR057601">
    <property type="entry name" value="Oar-like_b-barrel"/>
</dbReference>
<reference evidence="10 11" key="2">
    <citation type="submission" date="2016-12" db="EMBL/GenBank/DDBJ databases">
        <title>Draft Genome Sequence of Cystobacter ferrugineus Strain Cbfe23.</title>
        <authorList>
            <person name="Akbar S."/>
            <person name="Dowd S.E."/>
            <person name="Stevens D.C."/>
        </authorList>
    </citation>
    <scope>NUCLEOTIDE SEQUENCE [LARGE SCALE GENOMIC DNA]</scope>
    <source>
        <strain evidence="10 11">Cbfe23</strain>
    </source>
</reference>
<evidence type="ECO:0000313" key="11">
    <source>
        <dbReference type="Proteomes" id="UP000182229"/>
    </source>
</evidence>
<comment type="similarity">
    <text evidence="7">Belongs to the TonB-dependent receptor family.</text>
</comment>
<dbReference type="PROSITE" id="PS52016">
    <property type="entry name" value="TONB_DEPENDENT_REC_3"/>
    <property type="match status" value="1"/>
</dbReference>
<dbReference type="PANTHER" id="PTHR30069:SF46">
    <property type="entry name" value="OAR PROTEIN"/>
    <property type="match status" value="1"/>
</dbReference>
<reference evidence="11" key="1">
    <citation type="submission" date="2016-11" db="EMBL/GenBank/DDBJ databases">
        <authorList>
            <person name="Shukria A."/>
            <person name="Stevens D.C."/>
        </authorList>
    </citation>
    <scope>NUCLEOTIDE SEQUENCE [LARGE SCALE GENOMIC DNA]</scope>
    <source>
        <strain evidence="11">Cbfe23</strain>
    </source>
</reference>
<keyword evidence="8" id="KW-0732">Signal</keyword>
<keyword evidence="4 7" id="KW-0812">Transmembrane</keyword>
<feature type="domain" description="TonB-dependent transporter Oar-like beta-barrel" evidence="9">
    <location>
        <begin position="666"/>
        <end position="918"/>
    </location>
</feature>
<keyword evidence="11" id="KW-1185">Reference proteome</keyword>
<dbReference type="Gene3D" id="2.170.130.10">
    <property type="entry name" value="TonB-dependent receptor, plug domain"/>
    <property type="match status" value="1"/>
</dbReference>
<dbReference type="InterPro" id="IPR039426">
    <property type="entry name" value="TonB-dep_rcpt-like"/>
</dbReference>
<name>A0A1L9B616_9BACT</name>
<evidence type="ECO:0000256" key="1">
    <source>
        <dbReference type="ARBA" id="ARBA00004571"/>
    </source>
</evidence>
<comment type="caution">
    <text evidence="10">The sequence shown here is derived from an EMBL/GenBank/DDBJ whole genome shotgun (WGS) entry which is preliminary data.</text>
</comment>
<dbReference type="InterPro" id="IPR008969">
    <property type="entry name" value="CarboxyPept-like_regulatory"/>
</dbReference>
<evidence type="ECO:0000259" key="9">
    <source>
        <dbReference type="Pfam" id="PF25183"/>
    </source>
</evidence>
<feature type="chain" id="PRO_5012702156" evidence="8">
    <location>
        <begin position="27"/>
        <end position="1066"/>
    </location>
</feature>
<keyword evidence="3 7" id="KW-1134">Transmembrane beta strand</keyword>
<dbReference type="GO" id="GO:0015344">
    <property type="term" value="F:siderophore uptake transmembrane transporter activity"/>
    <property type="evidence" value="ECO:0007669"/>
    <property type="project" value="TreeGrafter"/>
</dbReference>
<feature type="domain" description="TonB-dependent transporter Oar-like beta-barrel" evidence="9">
    <location>
        <begin position="240"/>
        <end position="650"/>
    </location>
</feature>
<dbReference type="Gene3D" id="2.60.40.1120">
    <property type="entry name" value="Carboxypeptidase-like, regulatory domain"/>
    <property type="match status" value="1"/>
</dbReference>
<evidence type="ECO:0000256" key="2">
    <source>
        <dbReference type="ARBA" id="ARBA00022448"/>
    </source>
</evidence>
<dbReference type="Pfam" id="PF13620">
    <property type="entry name" value="CarboxypepD_reg"/>
    <property type="match status" value="1"/>
</dbReference>
<comment type="subcellular location">
    <subcellularLocation>
        <location evidence="1 7">Cell outer membrane</location>
        <topology evidence="1 7">Multi-pass membrane protein</topology>
    </subcellularLocation>
</comment>
<dbReference type="SUPFAM" id="SSF49464">
    <property type="entry name" value="Carboxypeptidase regulatory domain-like"/>
    <property type="match status" value="1"/>
</dbReference>
<organism evidence="10 11">
    <name type="scientific">Cystobacter ferrugineus</name>
    <dbReference type="NCBI Taxonomy" id="83449"/>
    <lineage>
        <taxon>Bacteria</taxon>
        <taxon>Pseudomonadati</taxon>
        <taxon>Myxococcota</taxon>
        <taxon>Myxococcia</taxon>
        <taxon>Myxococcales</taxon>
        <taxon>Cystobacterineae</taxon>
        <taxon>Archangiaceae</taxon>
        <taxon>Cystobacter</taxon>
    </lineage>
</organism>
<keyword evidence="2 7" id="KW-0813">Transport</keyword>
<evidence type="ECO:0000256" key="7">
    <source>
        <dbReference type="PROSITE-ProRule" id="PRU01360"/>
    </source>
</evidence>
<dbReference type="OrthoDB" id="9768147at2"/>